<name>M1Z070_NITG3</name>
<sequence>MTLHPRRLHSIAALGLALLWMGPAAPSLRAQTGNDPTFEEDTAGEVHPLQQEARALYHRVVKIYKQKKQIESPDAQWWYELAKACGLLAYRDPTSLTQALAKFEQLLKQKPDVEEAKDGLRLAELTLKFKN</sequence>
<evidence type="ECO:0000256" key="1">
    <source>
        <dbReference type="SAM" id="SignalP"/>
    </source>
</evidence>
<dbReference type="Proteomes" id="UP000011704">
    <property type="component" value="Unassembled WGS sequence"/>
</dbReference>
<dbReference type="RefSeq" id="WP_005009447.1">
    <property type="nucleotide sequence ID" value="NZ_HG422173.1"/>
</dbReference>
<keyword evidence="1" id="KW-0732">Signal</keyword>
<dbReference type="EMBL" id="CAQJ01000065">
    <property type="protein sequence ID" value="CCQ91125.1"/>
    <property type="molecule type" value="Genomic_DNA"/>
</dbReference>
<evidence type="ECO:0000313" key="3">
    <source>
        <dbReference type="Proteomes" id="UP000011704"/>
    </source>
</evidence>
<comment type="caution">
    <text evidence="2">The sequence shown here is derived from an EMBL/GenBank/DDBJ whole genome shotgun (WGS) entry which is preliminary data.</text>
</comment>
<dbReference type="AlphaFoldDB" id="M1Z070"/>
<dbReference type="Gene3D" id="1.25.40.10">
    <property type="entry name" value="Tetratricopeptide repeat domain"/>
    <property type="match status" value="1"/>
</dbReference>
<proteinExistence type="predicted"/>
<evidence type="ECO:0000313" key="2">
    <source>
        <dbReference type="EMBL" id="CCQ91125.1"/>
    </source>
</evidence>
<reference evidence="2 3" key="1">
    <citation type="journal article" date="2013" name="Front. Microbiol.">
        <title>The genome of Nitrospina gracilis illuminates the metabolism and evolution of the major marine nitrite oxidizer.</title>
        <authorList>
            <person name="Luecker S."/>
            <person name="Nowka B."/>
            <person name="Rattei T."/>
            <person name="Spieck E."/>
            <person name="and Daims H."/>
        </authorList>
    </citation>
    <scope>NUCLEOTIDE SEQUENCE [LARGE SCALE GENOMIC DNA]</scope>
    <source>
        <strain evidence="2 3">3/211</strain>
    </source>
</reference>
<dbReference type="InParanoid" id="M1Z070"/>
<feature type="chain" id="PRO_5004020186" evidence="1">
    <location>
        <begin position="30"/>
        <end position="131"/>
    </location>
</feature>
<keyword evidence="3" id="KW-1185">Reference proteome</keyword>
<feature type="signal peptide" evidence="1">
    <location>
        <begin position="1"/>
        <end position="29"/>
    </location>
</feature>
<dbReference type="InterPro" id="IPR011990">
    <property type="entry name" value="TPR-like_helical_dom_sf"/>
</dbReference>
<gene>
    <name evidence="2" type="ORF">NITGR_590001</name>
</gene>
<protein>
    <submittedName>
        <fullName evidence="2">Uncharacterized protein</fullName>
    </submittedName>
</protein>
<organism evidence="2 3">
    <name type="scientific">Nitrospina gracilis (strain 3/211)</name>
    <dbReference type="NCBI Taxonomy" id="1266370"/>
    <lineage>
        <taxon>Bacteria</taxon>
        <taxon>Pseudomonadati</taxon>
        <taxon>Nitrospinota/Tectimicrobiota group</taxon>
        <taxon>Nitrospinota</taxon>
        <taxon>Nitrospinia</taxon>
        <taxon>Nitrospinales</taxon>
        <taxon>Nitrospinaceae</taxon>
        <taxon>Nitrospina</taxon>
    </lineage>
</organism>
<dbReference type="HOGENOM" id="CLU_1925367_0_0_0"/>
<dbReference type="STRING" id="1266370.NITGR_590001"/>
<accession>M1Z070</accession>